<evidence type="ECO:0000313" key="2">
    <source>
        <dbReference type="Proteomes" id="UP000309033"/>
    </source>
</evidence>
<evidence type="ECO:0000313" key="1">
    <source>
        <dbReference type="EMBL" id="TLP59599.1"/>
    </source>
</evidence>
<protein>
    <recommendedName>
        <fullName evidence="3">GNAT family N-acetyltransferase</fullName>
    </recommendedName>
</protein>
<dbReference type="OrthoDB" id="3539698at2"/>
<dbReference type="Proteomes" id="UP000309033">
    <property type="component" value="Unassembled WGS sequence"/>
</dbReference>
<keyword evidence="2" id="KW-1185">Reference proteome</keyword>
<sequence>MIHTDDFAQHMSSMRLWFDPLPSEMGGPLNLLLPSNTPVISGTVAHYGGHWVHPDWRGNGIPGILLPMAKILTMELFGSDWDTGIVLSNSAQRRNLMAAYGFAKAELCYSGFFPPLRRDETFFLVRSTREQTLHDLPAVITGLREDGEEPVLTTRTGSRNG</sequence>
<comment type="caution">
    <text evidence="1">The sequence shown here is derived from an EMBL/GenBank/DDBJ whole genome shotgun (WGS) entry which is preliminary data.</text>
</comment>
<name>A0A5R8Z1I0_9ACTN</name>
<proteinExistence type="predicted"/>
<accession>A0A5R8Z1I0</accession>
<reference evidence="1" key="1">
    <citation type="submission" date="2019-05" db="EMBL/GenBank/DDBJ databases">
        <title>Isolation, diversity and antifungal activity of Actinobacteria from wheat.</title>
        <authorList>
            <person name="Yu B."/>
        </authorList>
    </citation>
    <scope>NUCLEOTIDE SEQUENCE [LARGE SCALE GENOMIC DNA]</scope>
    <source>
        <strain evidence="1">NEAU-HEGS1-5</strain>
    </source>
</reference>
<organism evidence="1 2">
    <name type="scientific">Microbispora triticiradicis</name>
    <dbReference type="NCBI Taxonomy" id="2200763"/>
    <lineage>
        <taxon>Bacteria</taxon>
        <taxon>Bacillati</taxon>
        <taxon>Actinomycetota</taxon>
        <taxon>Actinomycetes</taxon>
        <taxon>Streptosporangiales</taxon>
        <taxon>Streptosporangiaceae</taxon>
        <taxon>Microbispora</taxon>
    </lineage>
</organism>
<evidence type="ECO:0008006" key="3">
    <source>
        <dbReference type="Google" id="ProtNLM"/>
    </source>
</evidence>
<gene>
    <name evidence="1" type="ORF">FED44_14950</name>
</gene>
<dbReference type="EMBL" id="VANP01000005">
    <property type="protein sequence ID" value="TLP59599.1"/>
    <property type="molecule type" value="Genomic_DNA"/>
</dbReference>
<dbReference type="AlphaFoldDB" id="A0A5R8Z1I0"/>